<dbReference type="AlphaFoldDB" id="A0A834M7Y1"/>
<organism evidence="1 2">
    <name type="scientific">Rhynchophorus ferrugineus</name>
    <name type="common">Red palm weevil</name>
    <name type="synonym">Curculio ferrugineus</name>
    <dbReference type="NCBI Taxonomy" id="354439"/>
    <lineage>
        <taxon>Eukaryota</taxon>
        <taxon>Metazoa</taxon>
        <taxon>Ecdysozoa</taxon>
        <taxon>Arthropoda</taxon>
        <taxon>Hexapoda</taxon>
        <taxon>Insecta</taxon>
        <taxon>Pterygota</taxon>
        <taxon>Neoptera</taxon>
        <taxon>Endopterygota</taxon>
        <taxon>Coleoptera</taxon>
        <taxon>Polyphaga</taxon>
        <taxon>Cucujiformia</taxon>
        <taxon>Curculionidae</taxon>
        <taxon>Dryophthorinae</taxon>
        <taxon>Rhynchophorus</taxon>
    </lineage>
</organism>
<sequence>MCTVRYDVYINSLNPSGLVIRACSVQFTDISLQNLPRFLIQVQVKKGQVTQELHFIAIKPHSSAATTKGIEKPKRLYWLKSPNNS</sequence>
<accession>A0A834M7Y1</accession>
<dbReference type="Proteomes" id="UP000625711">
    <property type="component" value="Unassembled WGS sequence"/>
</dbReference>
<name>A0A834M7Y1_RHYFE</name>
<keyword evidence="2" id="KW-1185">Reference proteome</keyword>
<proteinExistence type="predicted"/>
<dbReference type="EMBL" id="JAACXV010014171">
    <property type="protein sequence ID" value="KAF7269835.1"/>
    <property type="molecule type" value="Genomic_DNA"/>
</dbReference>
<gene>
    <name evidence="1" type="ORF">GWI33_017137</name>
</gene>
<reference evidence="1" key="1">
    <citation type="submission" date="2020-08" db="EMBL/GenBank/DDBJ databases">
        <title>Genome sequencing and assembly of the red palm weevil Rhynchophorus ferrugineus.</title>
        <authorList>
            <person name="Dias G.B."/>
            <person name="Bergman C.M."/>
            <person name="Manee M."/>
        </authorList>
    </citation>
    <scope>NUCLEOTIDE SEQUENCE</scope>
    <source>
        <strain evidence="1">AA-2017</strain>
        <tissue evidence="1">Whole larva</tissue>
    </source>
</reference>
<evidence type="ECO:0000313" key="1">
    <source>
        <dbReference type="EMBL" id="KAF7269835.1"/>
    </source>
</evidence>
<protein>
    <submittedName>
        <fullName evidence="1">Uncharacterized protein</fullName>
    </submittedName>
</protein>
<comment type="caution">
    <text evidence="1">The sequence shown here is derived from an EMBL/GenBank/DDBJ whole genome shotgun (WGS) entry which is preliminary data.</text>
</comment>
<evidence type="ECO:0000313" key="2">
    <source>
        <dbReference type="Proteomes" id="UP000625711"/>
    </source>
</evidence>